<dbReference type="Proteomes" id="UP000002899">
    <property type="component" value="Chromosome IV"/>
</dbReference>
<protein>
    <submittedName>
        <fullName evidence="2">Uncharacterized protein</fullName>
    </submittedName>
</protein>
<dbReference type="AlphaFoldDB" id="I7J9W1"/>
<dbReference type="RefSeq" id="XP_012650491.1">
    <property type="nucleotide sequence ID" value="XM_012795037.1"/>
</dbReference>
<gene>
    <name evidence="2" type="ORF">BmR1_04g09570</name>
</gene>
<keyword evidence="3" id="KW-1185">Reference proteome</keyword>
<dbReference type="GeneID" id="24426538"/>
<feature type="transmembrane region" description="Helical" evidence="1">
    <location>
        <begin position="39"/>
        <end position="59"/>
    </location>
</feature>
<evidence type="ECO:0000313" key="2">
    <source>
        <dbReference type="EMBL" id="CCF76083.1"/>
    </source>
</evidence>
<dbReference type="VEuPathDB" id="PiroplasmaDB:BmR1_04g09570"/>
<accession>I7J9W1</accession>
<dbReference type="EMBL" id="LN871599">
    <property type="protein sequence ID" value="CCF76083.1"/>
    <property type="molecule type" value="Genomic_DNA"/>
</dbReference>
<reference evidence="2 3" key="2">
    <citation type="journal article" date="2013" name="PLoS ONE">
        <title>Whole genome mapping and re-organization of the nuclear and mitochondrial genomes of Babesia microti isolates.</title>
        <authorList>
            <person name="Cornillot E."/>
            <person name="Dassouli A."/>
            <person name="Garg A."/>
            <person name="Pachikara N."/>
            <person name="Randazzo S."/>
            <person name="Depoix D."/>
            <person name="Carcy B."/>
            <person name="Delbecq S."/>
            <person name="Frutos R."/>
            <person name="Silva J.C."/>
            <person name="Sutton R."/>
            <person name="Krause P.J."/>
            <person name="Mamoun C.B."/>
        </authorList>
    </citation>
    <scope>NUCLEOTIDE SEQUENCE [LARGE SCALE GENOMIC DNA]</scope>
    <source>
        <strain evidence="2 3">RI</strain>
    </source>
</reference>
<keyword evidence="1" id="KW-0472">Membrane</keyword>
<reference evidence="2 3" key="3">
    <citation type="journal article" date="2016" name="Sci. Rep.">
        <title>Genome-wide diversity and gene expression profiling of Babesia microti isolates identify polymorphic genes that mediate host-pathogen interactions.</title>
        <authorList>
            <person name="Silva J.C."/>
            <person name="Cornillot E."/>
            <person name="McCracken C."/>
            <person name="Usmani-Brown S."/>
            <person name="Dwivedi A."/>
            <person name="Ifeonu O.O."/>
            <person name="Crabtree J."/>
            <person name="Gotia H.T."/>
            <person name="Virji A.Z."/>
            <person name="Reynes C."/>
            <person name="Colinge J."/>
            <person name="Kumar V."/>
            <person name="Lawres L."/>
            <person name="Pazzi J.E."/>
            <person name="Pablo J.V."/>
            <person name="Hung C."/>
            <person name="Brancato J."/>
            <person name="Kumari P."/>
            <person name="Orvis J."/>
            <person name="Tretina K."/>
            <person name="Chibucos M."/>
            <person name="Ott S."/>
            <person name="Sadzewicz L."/>
            <person name="Sengamalay N."/>
            <person name="Shetty A.C."/>
            <person name="Su Q."/>
            <person name="Tallon L."/>
            <person name="Fraser C.M."/>
            <person name="Frutos R."/>
            <person name="Molina D.M."/>
            <person name="Krause P.J."/>
            <person name="Ben Mamoun C."/>
        </authorList>
    </citation>
    <scope>NUCLEOTIDE SEQUENCE [LARGE SCALE GENOMIC DNA]</scope>
    <source>
        <strain evidence="2 3">RI</strain>
    </source>
</reference>
<evidence type="ECO:0000256" key="1">
    <source>
        <dbReference type="SAM" id="Phobius"/>
    </source>
</evidence>
<dbReference type="KEGG" id="bmic:BmR1_04g09570"/>
<name>I7J9W1_BABMR</name>
<reference evidence="2 3" key="1">
    <citation type="journal article" date="2012" name="Nucleic Acids Res.">
        <title>Sequencing of the smallest Apicomplexan genome from the human pathogen Babesia microti.</title>
        <authorList>
            <person name="Cornillot E."/>
            <person name="Hadj-Kaddour K."/>
            <person name="Dassouli A."/>
            <person name="Noel B."/>
            <person name="Ranwez V."/>
            <person name="Vacherie B."/>
            <person name="Augagneur Y."/>
            <person name="Bres V."/>
            <person name="Duclos A."/>
            <person name="Randazzo S."/>
            <person name="Carcy B."/>
            <person name="Debierre-Grockiego F."/>
            <person name="Delbecq S."/>
            <person name="Moubri-Menage K."/>
            <person name="Shams-Eldin H."/>
            <person name="Usmani-Brown S."/>
            <person name="Bringaud F."/>
            <person name="Wincker P."/>
            <person name="Vivares C.P."/>
            <person name="Schwarz R.T."/>
            <person name="Schetters T.P."/>
            <person name="Krause P.J."/>
            <person name="Gorenflot A."/>
            <person name="Berry V."/>
            <person name="Barbe V."/>
            <person name="Ben Mamoun C."/>
        </authorList>
    </citation>
    <scope>NUCLEOTIDE SEQUENCE [LARGE SCALE GENOMIC DNA]</scope>
    <source>
        <strain evidence="2 3">RI</strain>
    </source>
</reference>
<proteinExistence type="predicted"/>
<dbReference type="OrthoDB" id="361066at2759"/>
<organism evidence="2 3">
    <name type="scientific">Babesia microti (strain RI)</name>
    <dbReference type="NCBI Taxonomy" id="1133968"/>
    <lineage>
        <taxon>Eukaryota</taxon>
        <taxon>Sar</taxon>
        <taxon>Alveolata</taxon>
        <taxon>Apicomplexa</taxon>
        <taxon>Aconoidasida</taxon>
        <taxon>Piroplasmida</taxon>
        <taxon>Babesiidae</taxon>
        <taxon>Babesia</taxon>
    </lineage>
</organism>
<evidence type="ECO:0000313" key="3">
    <source>
        <dbReference type="Proteomes" id="UP000002899"/>
    </source>
</evidence>
<keyword evidence="1" id="KW-0812">Transmembrane</keyword>
<keyword evidence="1" id="KW-1133">Transmembrane helix</keyword>
<sequence length="71" mass="8192">MYRISRILRTIPEYKRTKYNPNVVNEAVNPKPGWRLPSVGIYAALAGFMLTIPVVSTYLHDPNERAPKYDQ</sequence>